<proteinExistence type="predicted"/>
<dbReference type="EMBL" id="JADIMY010000119">
    <property type="protein sequence ID" value="MBO8428118.1"/>
    <property type="molecule type" value="Genomic_DNA"/>
</dbReference>
<dbReference type="Pfam" id="PF13552">
    <property type="entry name" value="DUF4127"/>
    <property type="match status" value="1"/>
</dbReference>
<comment type="caution">
    <text evidence="1">The sequence shown here is derived from an EMBL/GenBank/DDBJ whole genome shotgun (WGS) entry which is preliminary data.</text>
</comment>
<gene>
    <name evidence="1" type="ORF">IAC58_06220</name>
</gene>
<reference evidence="1" key="1">
    <citation type="submission" date="2020-10" db="EMBL/GenBank/DDBJ databases">
        <authorList>
            <person name="Gilroy R."/>
        </authorList>
    </citation>
    <scope>NUCLEOTIDE SEQUENCE</scope>
    <source>
        <strain evidence="1">11159</strain>
    </source>
</reference>
<protein>
    <submittedName>
        <fullName evidence="1">DUF4127 family protein</fullName>
    </submittedName>
</protein>
<evidence type="ECO:0000313" key="1">
    <source>
        <dbReference type="EMBL" id="MBO8428118.1"/>
    </source>
</evidence>
<reference evidence="1" key="2">
    <citation type="journal article" date="2021" name="PeerJ">
        <title>Extensive microbial diversity within the chicken gut microbiome revealed by metagenomics and culture.</title>
        <authorList>
            <person name="Gilroy R."/>
            <person name="Ravi A."/>
            <person name="Getino M."/>
            <person name="Pursley I."/>
            <person name="Horton D.L."/>
            <person name="Alikhan N.F."/>
            <person name="Baker D."/>
            <person name="Gharbi K."/>
            <person name="Hall N."/>
            <person name="Watson M."/>
            <person name="Adriaenssens E.M."/>
            <person name="Foster-Nyarko E."/>
            <person name="Jarju S."/>
            <person name="Secka A."/>
            <person name="Antonio M."/>
            <person name="Oren A."/>
            <person name="Chaudhuri R.R."/>
            <person name="La Ragione R."/>
            <person name="Hildebrand F."/>
            <person name="Pallen M.J."/>
        </authorList>
    </citation>
    <scope>NUCLEOTIDE SEQUENCE</scope>
    <source>
        <strain evidence="1">11159</strain>
    </source>
</reference>
<organism evidence="1 2">
    <name type="scientific">Candidatus Onthovivens merdipullorum</name>
    <dbReference type="NCBI Taxonomy" id="2840889"/>
    <lineage>
        <taxon>Bacteria</taxon>
        <taxon>Bacillati</taxon>
        <taxon>Bacillota</taxon>
        <taxon>Bacilli</taxon>
        <taxon>Bacillales</taxon>
        <taxon>Candidatus Onthovivens</taxon>
    </lineage>
</organism>
<dbReference type="AlphaFoldDB" id="A0A9D9DIC8"/>
<evidence type="ECO:0000313" key="2">
    <source>
        <dbReference type="Proteomes" id="UP000823613"/>
    </source>
</evidence>
<accession>A0A9D9DIC8</accession>
<sequence length="503" mass="58590">MKIVVLPLDERPCNYNYLQALPLPSEVNLVLPSKSYLSNKKEICNLDRLAKWLIDESMDADYLVLSFDTLLYGGIVPSRNHHFSLDDIFKRSNVISKIKELNPKIKIFANELIMRCPSYNSSDEEPDYFETNGYNIFHLGQLIDKKQLNEITLNEEKELKSLKEKLDKNILDDFLNRRKKNLEGILNNLRYVKDGLIDFFVIPQDDCSEYGFTSMDTRKIKEFIEENNLTENIVMYPGADEIGLTLISRVLNDYFKYEPKIFVFFGSNLGRNAIPMFEDRPVNETIKYHIYAIKGIYVSSISEADICLGINNGSEFIDIKDKRVSIVYEKNRNLYSFIDTIKYIINLKKNVGIADIAFCNEGDKELIKHLDNKNLLFKISAYAGWNTSSNTIGTTLANLISYFYSKDDIKKDKSLLKRYIEDYIYMGVVRNLIIFEINKNNDKGITKFNLGSKRKYYEELGKKLILNETKKFSNTLFSYIKDLKISFIWNRTFEIELNIEDSL</sequence>
<dbReference type="Proteomes" id="UP000823613">
    <property type="component" value="Unassembled WGS sequence"/>
</dbReference>
<dbReference type="InterPro" id="IPR025394">
    <property type="entry name" value="DUF4127"/>
</dbReference>
<name>A0A9D9DIC8_9BACL</name>